<reference evidence="2" key="1">
    <citation type="submission" date="2015-07" db="EMBL/GenBank/DDBJ databases">
        <authorList>
            <consortium name="Consortium for Microbial Forensics and Genomics (microFORGE)"/>
            <person name="Knight B.M."/>
            <person name="Roberts D.P."/>
            <person name="Lin D."/>
            <person name="Hari K."/>
            <person name="Fletcher J."/>
            <person name="Melcher U."/>
            <person name="Blagden T."/>
            <person name="Winegar R.A."/>
        </authorList>
    </citation>
    <scope>NUCLEOTIDE SEQUENCE [LARGE SCALE GENOMIC DNA]</scope>
    <source>
        <strain evidence="2">DSM 23493</strain>
    </source>
</reference>
<dbReference type="PATRIC" id="fig|582475.4.peg.5018"/>
<accession>A0A0K9F9G7</accession>
<dbReference type="Proteomes" id="UP000037326">
    <property type="component" value="Unassembled WGS sequence"/>
</dbReference>
<sequence>MSTKIAVICSKAFMKRINSIAQNIENIQIDFYLYNQPTEAPVLLKEMKPCDALLFGGTLPYLHAQSALSELPIPWNYIKQDETAISTTFLSLIANHAVPLNRISIDVMDPAIVENVLTEIEYCGPKPYIQPISITKPTQSILQHHIALWEANSVDFVVTSIHSVFDELQALQIPAMRTLDATNSIVQCLEETKSQSLLTKSESVKAVVGLLETPEDKPIDYNKLTQITAATHATYKEISPYSFELYTTAGHLQKALEKENIQNLLQQTDRPFKLAFGYGHSIFEANQNAKNALTFTKPFEIYILDEHKNLLGPFPKSEVRLALKTDDPYVLQMAKKTGLSPLNISKIIHFSRERQSAQFTSHNLSEYLQVTRRTTERIIKKMVDNGYAKVVGEEMTHQQGRPRTIYELNFAIY</sequence>
<evidence type="ECO:0000313" key="2">
    <source>
        <dbReference type="Proteomes" id="UP000037326"/>
    </source>
</evidence>
<evidence type="ECO:0008006" key="3">
    <source>
        <dbReference type="Google" id="ProtNLM"/>
    </source>
</evidence>
<gene>
    <name evidence="1" type="ORF">ACZ11_14640</name>
</gene>
<organism evidence="1 2">
    <name type="scientific">Lysinibacillus xylanilyticus</name>
    <dbReference type="NCBI Taxonomy" id="582475"/>
    <lineage>
        <taxon>Bacteria</taxon>
        <taxon>Bacillati</taxon>
        <taxon>Bacillota</taxon>
        <taxon>Bacilli</taxon>
        <taxon>Bacillales</taxon>
        <taxon>Bacillaceae</taxon>
        <taxon>Lysinibacillus</taxon>
    </lineage>
</organism>
<comment type="caution">
    <text evidence="1">The sequence shown here is derived from an EMBL/GenBank/DDBJ whole genome shotgun (WGS) entry which is preliminary data.</text>
</comment>
<dbReference type="AlphaFoldDB" id="A0A0K9F9G7"/>
<dbReference type="RefSeq" id="WP_049667291.1">
    <property type="nucleotide sequence ID" value="NZ_LFXJ01000006.1"/>
</dbReference>
<protein>
    <recommendedName>
        <fullName evidence="3">Helix-turn-helix type 11 domain-containing protein</fullName>
    </recommendedName>
</protein>
<evidence type="ECO:0000313" key="1">
    <source>
        <dbReference type="EMBL" id="KMY30867.1"/>
    </source>
</evidence>
<name>A0A0K9F9G7_9BACI</name>
<proteinExistence type="predicted"/>
<dbReference type="GeneID" id="96599464"/>
<dbReference type="EMBL" id="LFXJ01000006">
    <property type="protein sequence ID" value="KMY30867.1"/>
    <property type="molecule type" value="Genomic_DNA"/>
</dbReference>
<dbReference type="OrthoDB" id="4986073at2"/>